<dbReference type="PANTHER" id="PTHR16675:SF3">
    <property type="entry name" value="IGG RECEPTOR FCRN LARGE SUBUNIT P51"/>
    <property type="match status" value="1"/>
</dbReference>
<dbReference type="InterPro" id="IPR003006">
    <property type="entry name" value="Ig/MHC_CS"/>
</dbReference>
<dbReference type="Pfam" id="PF00129">
    <property type="entry name" value="MHC_I"/>
    <property type="match status" value="1"/>
</dbReference>
<evidence type="ECO:0000256" key="2">
    <source>
        <dbReference type="ARBA" id="ARBA00004608"/>
    </source>
</evidence>
<evidence type="ECO:0000256" key="8">
    <source>
        <dbReference type="ARBA" id="ARBA00022753"/>
    </source>
</evidence>
<keyword evidence="8" id="KW-0967">Endosome</keyword>
<evidence type="ECO:0000256" key="1">
    <source>
        <dbReference type="ARBA" id="ARBA00004251"/>
    </source>
</evidence>
<keyword evidence="6 22" id="KW-0812">Transmembrane</keyword>
<feature type="transmembrane region" description="Helical" evidence="22">
    <location>
        <begin position="306"/>
        <end position="327"/>
    </location>
</feature>
<reference evidence="25" key="3">
    <citation type="submission" date="2025-08" db="UniProtKB">
        <authorList>
            <consortium name="RefSeq"/>
        </authorList>
    </citation>
    <scope>IDENTIFICATION</scope>
    <source>
        <strain evidence="25">17A/GY</strain>
        <tissue evidence="25">Liver</tissue>
    </source>
</reference>
<evidence type="ECO:0000256" key="19">
    <source>
        <dbReference type="ARBA" id="ARBA00046902"/>
    </source>
</evidence>
<evidence type="ECO:0000313" key="24">
    <source>
        <dbReference type="Proteomes" id="UP001108280"/>
    </source>
</evidence>
<dbReference type="PROSITE" id="PS50835">
    <property type="entry name" value="IG_LIKE"/>
    <property type="match status" value="1"/>
</dbReference>
<keyword evidence="24" id="KW-1185">Reference proteome</keyword>
<evidence type="ECO:0000256" key="12">
    <source>
        <dbReference type="ARBA" id="ARBA00023170"/>
    </source>
</evidence>
<dbReference type="InterPro" id="IPR050208">
    <property type="entry name" value="MHC_class-I_related"/>
</dbReference>
<dbReference type="AlphaFoldDB" id="A0A9J7JT11"/>
<dbReference type="FunFam" id="3.30.500.10:FF:000003">
    <property type="entry name" value="IgG receptor FcRn large subunit p51"/>
    <property type="match status" value="1"/>
</dbReference>
<dbReference type="GeneID" id="100755637"/>
<dbReference type="PANTHER" id="PTHR16675">
    <property type="entry name" value="MHC CLASS I-RELATED"/>
    <property type="match status" value="1"/>
</dbReference>
<gene>
    <name evidence="25" type="primary">Fcgrt</name>
</gene>
<dbReference type="Gene3D" id="2.60.40.10">
    <property type="entry name" value="Immunoglobulins"/>
    <property type="match status" value="1"/>
</dbReference>
<dbReference type="SUPFAM" id="SSF54452">
    <property type="entry name" value="MHC antigen-recognition domain"/>
    <property type="match status" value="1"/>
</dbReference>
<dbReference type="GO" id="GO:0009897">
    <property type="term" value="C:external side of plasma membrane"/>
    <property type="evidence" value="ECO:0007669"/>
    <property type="project" value="TreeGrafter"/>
</dbReference>
<dbReference type="InterPro" id="IPR037055">
    <property type="entry name" value="MHC_I-like_Ag-recog_sf"/>
</dbReference>
<evidence type="ECO:0000259" key="23">
    <source>
        <dbReference type="PROSITE" id="PS50835"/>
    </source>
</evidence>
<evidence type="ECO:0000256" key="14">
    <source>
        <dbReference type="ARBA" id="ARBA00023319"/>
    </source>
</evidence>
<sequence>MRSPQGPCEESAGQGPEESRVPPASGCPVRMGMPQPWVLSLLLVLLPRTWGAETRPPLMYHLTAVSNPSKGSPSFWATGWLGPQQYLSYNSLRQEAQPCGAWMWENQVSWYWEKETVDLKSKQELFLKALGALETHIGQEGNFTLQGLLGCELAPNNSSLPTAVFALNGEDFMQFNPSIGNWSGEWPETEIVGDLWMKQPEAARKEKPPSMRLKARPSNSGSSILTCAAFSFYPPELKLRFLRSGLAAGSGNSSIGPNGDGSFYASSLLEVKRGDEHHYQCQVEHKGLAQPLTVDLDVPARSSVPVIGIVLGFLVVIVAAAGGVLLWNRMRSGLPAPWLSLSGDDSGDLLPGGNLPPEADPHGANTFPATS</sequence>
<dbReference type="Proteomes" id="UP001108280">
    <property type="component" value="Chromosome 6"/>
</dbReference>
<evidence type="ECO:0000256" key="17">
    <source>
        <dbReference type="ARBA" id="ARBA00041407"/>
    </source>
</evidence>
<comment type="similarity">
    <text evidence="20">Belongs to the MHC class I family.</text>
</comment>
<dbReference type="InterPro" id="IPR001039">
    <property type="entry name" value="MHC_I_a_a1/a2"/>
</dbReference>
<dbReference type="CTD" id="2217"/>
<feature type="region of interest" description="Disordered" evidence="21">
    <location>
        <begin position="1"/>
        <end position="27"/>
    </location>
</feature>
<evidence type="ECO:0000256" key="15">
    <source>
        <dbReference type="ARBA" id="ARBA00040486"/>
    </source>
</evidence>
<dbReference type="InterPro" id="IPR036179">
    <property type="entry name" value="Ig-like_dom_sf"/>
</dbReference>
<comment type="similarity">
    <text evidence="3">Belongs to the immunoglobulin superfamily.</text>
</comment>
<dbReference type="GO" id="GO:0019864">
    <property type="term" value="F:IgG binding"/>
    <property type="evidence" value="ECO:0007669"/>
    <property type="project" value="UniProtKB-KW"/>
</dbReference>
<dbReference type="GO" id="GO:0010008">
    <property type="term" value="C:endosome membrane"/>
    <property type="evidence" value="ECO:0007669"/>
    <property type="project" value="UniProtKB-SubCell"/>
</dbReference>
<dbReference type="InterPro" id="IPR011162">
    <property type="entry name" value="MHC_I/II-like_Ag-recog"/>
</dbReference>
<accession>A0A9J7JT11</accession>
<dbReference type="InterPro" id="IPR007110">
    <property type="entry name" value="Ig-like_dom"/>
</dbReference>
<evidence type="ECO:0000256" key="10">
    <source>
        <dbReference type="ARBA" id="ARBA00023136"/>
    </source>
</evidence>
<keyword evidence="7" id="KW-0732">Signal</keyword>
<dbReference type="GO" id="GO:0006955">
    <property type="term" value="P:immune response"/>
    <property type="evidence" value="ECO:0007669"/>
    <property type="project" value="TreeGrafter"/>
</dbReference>
<keyword evidence="9 22" id="KW-1133">Transmembrane helix</keyword>
<evidence type="ECO:0000256" key="20">
    <source>
        <dbReference type="RuleBase" id="RU004439"/>
    </source>
</evidence>
<dbReference type="InterPro" id="IPR003597">
    <property type="entry name" value="Ig_C1-set"/>
</dbReference>
<dbReference type="PROSITE" id="PS00290">
    <property type="entry name" value="IG_MHC"/>
    <property type="match status" value="1"/>
</dbReference>
<keyword evidence="4" id="KW-1003">Cell membrane</keyword>
<dbReference type="SMART" id="SM00407">
    <property type="entry name" value="IGc1"/>
    <property type="match status" value="1"/>
</dbReference>
<evidence type="ECO:0000256" key="11">
    <source>
        <dbReference type="ARBA" id="ARBA00023157"/>
    </source>
</evidence>
<keyword evidence="13" id="KW-0325">Glycoprotein</keyword>
<protein>
    <recommendedName>
        <fullName evidence="15">IgG receptor FcRn large subunit p51</fullName>
    </recommendedName>
    <alternativeName>
        <fullName evidence="17">IgG Fc fragment receptor transporter alpha chain</fullName>
    </alternativeName>
    <alternativeName>
        <fullName evidence="16">Neonatal Fc receptor</fullName>
    </alternativeName>
</protein>
<keyword evidence="12 25" id="KW-0675">Receptor</keyword>
<evidence type="ECO:0000256" key="6">
    <source>
        <dbReference type="ARBA" id="ARBA00022692"/>
    </source>
</evidence>
<proteinExistence type="inferred from homology"/>
<evidence type="ECO:0000256" key="18">
    <source>
        <dbReference type="ARBA" id="ARBA00046029"/>
    </source>
</evidence>
<keyword evidence="10 22" id="KW-0472">Membrane</keyword>
<evidence type="ECO:0000256" key="13">
    <source>
        <dbReference type="ARBA" id="ARBA00023180"/>
    </source>
</evidence>
<name>A0A9J7JT11_CRIGR</name>
<dbReference type="PRINTS" id="PR01638">
    <property type="entry name" value="MHCCLASSI"/>
</dbReference>
<evidence type="ECO:0000256" key="21">
    <source>
        <dbReference type="SAM" id="MobiDB-lite"/>
    </source>
</evidence>
<comment type="subunit">
    <text evidence="19">FcRn complex consists of two subunits: p51, and p14 which is equivalent to beta-2-microglobulin. It forms an MHC class I-like heterodimer. Interacts with albumin/ALB; this interaction regulates ALB homeostasis.</text>
</comment>
<keyword evidence="14" id="KW-0393">Immunoglobulin domain</keyword>
<dbReference type="InterPro" id="IPR013783">
    <property type="entry name" value="Ig-like_fold"/>
</dbReference>
<dbReference type="SUPFAM" id="SSF48726">
    <property type="entry name" value="Immunoglobulin"/>
    <property type="match status" value="1"/>
</dbReference>
<reference evidence="24" key="1">
    <citation type="journal article" date="2018" name="Biotechnol. Bioeng.">
        <title>A reference genome of the Chinese hamster based on a hybrid assembly strategy.</title>
        <authorList>
            <person name="Rupp O."/>
            <person name="MacDonald M.L."/>
            <person name="Li S."/>
            <person name="Dhiman H."/>
            <person name="Polson S."/>
            <person name="Griep S."/>
            <person name="Heffner K."/>
            <person name="Hernandez I."/>
            <person name="Brinkrolf K."/>
            <person name="Jadhav V."/>
            <person name="Samoudi M."/>
            <person name="Hao H."/>
            <person name="Kingham B."/>
            <person name="Goesmann A."/>
            <person name="Betenbaugh M.J."/>
            <person name="Lewis N.E."/>
            <person name="Borth N."/>
            <person name="Lee K.H."/>
        </authorList>
    </citation>
    <scope>NUCLEOTIDE SEQUENCE [LARGE SCALE GENOMIC DNA]</scope>
    <source>
        <strain evidence="24">17A/GY</strain>
    </source>
</reference>
<evidence type="ECO:0000256" key="16">
    <source>
        <dbReference type="ARBA" id="ARBA00041280"/>
    </source>
</evidence>
<evidence type="ECO:0000313" key="25">
    <source>
        <dbReference type="RefSeq" id="XP_027276486.1"/>
    </source>
</evidence>
<evidence type="ECO:0000256" key="7">
    <source>
        <dbReference type="ARBA" id="ARBA00022729"/>
    </source>
</evidence>
<dbReference type="Gene3D" id="3.30.500.10">
    <property type="entry name" value="MHC class I-like antigen recognition-like"/>
    <property type="match status" value="1"/>
</dbReference>
<evidence type="ECO:0000256" key="22">
    <source>
        <dbReference type="SAM" id="Phobius"/>
    </source>
</evidence>
<comment type="subcellular location">
    <subcellularLocation>
        <location evidence="1">Cell membrane</location>
        <topology evidence="1">Single-pass type I membrane protein</topology>
    </subcellularLocation>
    <subcellularLocation>
        <location evidence="2">Endosome membrane</location>
    </subcellularLocation>
</comment>
<organism evidence="24 25">
    <name type="scientific">Cricetulus griseus</name>
    <name type="common">Chinese hamster</name>
    <name type="synonym">Cricetulus barabensis griseus</name>
    <dbReference type="NCBI Taxonomy" id="10029"/>
    <lineage>
        <taxon>Eukaryota</taxon>
        <taxon>Metazoa</taxon>
        <taxon>Chordata</taxon>
        <taxon>Craniata</taxon>
        <taxon>Vertebrata</taxon>
        <taxon>Euteleostomi</taxon>
        <taxon>Mammalia</taxon>
        <taxon>Eutheria</taxon>
        <taxon>Euarchontoglires</taxon>
        <taxon>Glires</taxon>
        <taxon>Rodentia</taxon>
        <taxon>Myomorpha</taxon>
        <taxon>Muroidea</taxon>
        <taxon>Cricetidae</taxon>
        <taxon>Cricetinae</taxon>
        <taxon>Cricetulus</taxon>
    </lineage>
</organism>
<comment type="function">
    <text evidence="18">Cell surface receptor that transfers passive humoral immunity from the mother to the newborn. Binds to the Fc region of monomeric immunoglobulin gamma and mediates its selective uptake from milk. IgG in the milk is bound at the apical surface of the intestinal epithelium. The resultant FcRn-IgG complexes are transcytosed across the intestinal epithelium and IgG is released from FcRn into blood or tissue fluids. Throughout life, contributes to effective humoral immunity by recycling IgG and extending its half-life in the circulation. Mechanistically, monomeric IgG binding to FcRn in acidic endosomes of endothelial and hematopoietic cells recycles IgG to the cell surface where it is released into the circulation. In addition of IgG, regulates homeostasis of the other most abundant circulating protein albumin/ALB.</text>
</comment>
<dbReference type="Pfam" id="PF07654">
    <property type="entry name" value="C1-set"/>
    <property type="match status" value="1"/>
</dbReference>
<dbReference type="InterPro" id="IPR011161">
    <property type="entry name" value="MHC_I-like_Ag-recog"/>
</dbReference>
<dbReference type="GO" id="GO:0005615">
    <property type="term" value="C:extracellular space"/>
    <property type="evidence" value="ECO:0007669"/>
    <property type="project" value="TreeGrafter"/>
</dbReference>
<dbReference type="FunFam" id="2.60.40.10:FF:000693">
    <property type="entry name" value="IgG receptor FcRn large subunit p51"/>
    <property type="match status" value="1"/>
</dbReference>
<evidence type="ECO:0000256" key="9">
    <source>
        <dbReference type="ARBA" id="ARBA00022989"/>
    </source>
</evidence>
<keyword evidence="11" id="KW-1015">Disulfide bond</keyword>
<evidence type="ECO:0000256" key="5">
    <source>
        <dbReference type="ARBA" id="ARBA00022652"/>
    </source>
</evidence>
<keyword evidence="5" id="KW-0390">IgG-binding protein</keyword>
<feature type="domain" description="Ig-like" evidence="23">
    <location>
        <begin position="200"/>
        <end position="295"/>
    </location>
</feature>
<evidence type="ECO:0000256" key="4">
    <source>
        <dbReference type="ARBA" id="ARBA00022475"/>
    </source>
</evidence>
<feature type="region of interest" description="Disordered" evidence="21">
    <location>
        <begin position="349"/>
        <end position="371"/>
    </location>
</feature>
<dbReference type="RefSeq" id="XP_027276486.1">
    <property type="nucleotide sequence ID" value="XM_027420685.2"/>
</dbReference>
<evidence type="ECO:0000256" key="3">
    <source>
        <dbReference type="ARBA" id="ARBA00008637"/>
    </source>
</evidence>
<reference evidence="24" key="2">
    <citation type="journal article" date="2020" name="Biotechnol. Bioeng.">
        <title>Chromosome-scale scaffolds for the Chinese hamster reference genome assembly to facilitate the study of the CHO epigenome.</title>
        <authorList>
            <person name="Hilliard W."/>
            <person name="MacDonald M."/>
            <person name="Lee K.H."/>
        </authorList>
    </citation>
    <scope>NUCLEOTIDE SEQUENCE [LARGE SCALE GENOMIC DNA]</scope>
    <source>
        <strain evidence="24">17A/GY</strain>
    </source>
</reference>
<dbReference type="GO" id="GO:0030881">
    <property type="term" value="F:beta-2-microglobulin binding"/>
    <property type="evidence" value="ECO:0007669"/>
    <property type="project" value="TreeGrafter"/>
</dbReference>